<dbReference type="NCBIfam" id="TIGR01901">
    <property type="entry name" value="adhes_NPXG"/>
    <property type="match status" value="1"/>
</dbReference>
<accession>A0A2N7WVG1</accession>
<evidence type="ECO:0000256" key="3">
    <source>
        <dbReference type="ARBA" id="ARBA00022729"/>
    </source>
</evidence>
<dbReference type="SMART" id="SM00912">
    <property type="entry name" value="Haemagg_act"/>
    <property type="match status" value="1"/>
</dbReference>
<dbReference type="Gene3D" id="2.160.20.10">
    <property type="entry name" value="Single-stranded right-handed beta-helix, Pectin lyase-like"/>
    <property type="match status" value="1"/>
</dbReference>
<proteinExistence type="predicted"/>
<evidence type="ECO:0000313" key="6">
    <source>
        <dbReference type="EMBL" id="PMS33439.1"/>
    </source>
</evidence>
<dbReference type="InterPro" id="IPR024973">
    <property type="entry name" value="ESPR"/>
</dbReference>
<comment type="caution">
    <text evidence="6">The sequence shown here is derived from an EMBL/GenBank/DDBJ whole genome shotgun (WGS) entry which is preliminary data.</text>
</comment>
<protein>
    <recommendedName>
        <fullName evidence="5">Filamentous haemagglutinin FhaB/tRNA nuclease CdiA-like TPS domain-containing protein</fullName>
    </recommendedName>
</protein>
<dbReference type="AlphaFoldDB" id="A0A2N7WVG1"/>
<keyword evidence="3" id="KW-0732">Signal</keyword>
<feature type="compositionally biased region" description="Low complexity" evidence="4">
    <location>
        <begin position="898"/>
        <end position="917"/>
    </location>
</feature>
<dbReference type="SUPFAM" id="SSF51126">
    <property type="entry name" value="Pectin lyase-like"/>
    <property type="match status" value="1"/>
</dbReference>
<name>A0A2N7WVG1_9BURK</name>
<dbReference type="InterPro" id="IPR050909">
    <property type="entry name" value="Bact_Autotransporter_VF"/>
</dbReference>
<dbReference type="GO" id="GO:0005576">
    <property type="term" value="C:extracellular region"/>
    <property type="evidence" value="ECO:0007669"/>
    <property type="project" value="UniProtKB-SubCell"/>
</dbReference>
<dbReference type="PANTHER" id="PTHR12338">
    <property type="entry name" value="AUTOTRANSPORTER"/>
    <property type="match status" value="1"/>
</dbReference>
<evidence type="ECO:0000313" key="7">
    <source>
        <dbReference type="Proteomes" id="UP000235777"/>
    </source>
</evidence>
<evidence type="ECO:0000256" key="2">
    <source>
        <dbReference type="ARBA" id="ARBA00022525"/>
    </source>
</evidence>
<dbReference type="InterPro" id="IPR012334">
    <property type="entry name" value="Pectin_lyas_fold"/>
</dbReference>
<evidence type="ECO:0000259" key="5">
    <source>
        <dbReference type="SMART" id="SM00912"/>
    </source>
</evidence>
<reference evidence="6 7" key="1">
    <citation type="submission" date="2018-01" db="EMBL/GenBank/DDBJ databases">
        <title>Whole genome analyses suggest that Burkholderia sensu lato contains two further novel genera in the rhizoxinica-symbiotica group Mycetohabitans gen. nov., and Trinickia gen. nov.: implications for the evolution of diazotrophy and nodulation in the Burkholderiaceae.</title>
        <authorList>
            <person name="Estrada-de los Santos P."/>
            <person name="Palmer M."/>
            <person name="Chavez-Ramirez B."/>
            <person name="Beukes C."/>
            <person name="Steenkamp E.T."/>
            <person name="Hirsch A.M."/>
            <person name="Manyaka P."/>
            <person name="Maluk M."/>
            <person name="Lafos M."/>
            <person name="Crook M."/>
            <person name="Gross E."/>
            <person name="Simon M.F."/>
            <person name="Bueno dos Reis Junior F."/>
            <person name="Poole P.S."/>
            <person name="Venter S.N."/>
            <person name="James E.K."/>
        </authorList>
    </citation>
    <scope>NUCLEOTIDE SEQUENCE [LARGE SCALE GENOMIC DNA]</scope>
    <source>
        <strain evidence="6 7">JPY 581</strain>
    </source>
</reference>
<dbReference type="Pfam" id="PF05860">
    <property type="entry name" value="TPS"/>
    <property type="match status" value="1"/>
</dbReference>
<organism evidence="6 7">
    <name type="scientific">Trinickia symbiotica</name>
    <dbReference type="NCBI Taxonomy" id="863227"/>
    <lineage>
        <taxon>Bacteria</taxon>
        <taxon>Pseudomonadati</taxon>
        <taxon>Pseudomonadota</taxon>
        <taxon>Betaproteobacteria</taxon>
        <taxon>Burkholderiales</taxon>
        <taxon>Burkholderiaceae</taxon>
        <taxon>Trinickia</taxon>
    </lineage>
</organism>
<keyword evidence="7" id="KW-1185">Reference proteome</keyword>
<dbReference type="STRING" id="863227.GCA_000373005_03657"/>
<dbReference type="InterPro" id="IPR043710">
    <property type="entry name" value="DUF5650"/>
</dbReference>
<feature type="region of interest" description="Disordered" evidence="4">
    <location>
        <begin position="898"/>
        <end position="925"/>
    </location>
</feature>
<evidence type="ECO:0000256" key="1">
    <source>
        <dbReference type="ARBA" id="ARBA00004613"/>
    </source>
</evidence>
<dbReference type="Pfam" id="PF13018">
    <property type="entry name" value="ESPR"/>
    <property type="match status" value="1"/>
</dbReference>
<dbReference type="RefSeq" id="WP_102607223.1">
    <property type="nucleotide sequence ID" value="NZ_PNYC01000018.1"/>
</dbReference>
<gene>
    <name evidence="6" type="ORF">C0Z20_24320</name>
</gene>
<feature type="domain" description="Filamentous haemagglutinin FhaB/tRNA nuclease CdiA-like TPS" evidence="5">
    <location>
        <begin position="51"/>
        <end position="163"/>
    </location>
</feature>
<comment type="subcellular location">
    <subcellularLocation>
        <location evidence="1">Secreted</location>
    </subcellularLocation>
</comment>
<dbReference type="Proteomes" id="UP000235777">
    <property type="component" value="Unassembled WGS sequence"/>
</dbReference>
<dbReference type="InterPro" id="IPR011050">
    <property type="entry name" value="Pectin_lyase_fold/virulence"/>
</dbReference>
<dbReference type="PANTHER" id="PTHR12338:SF8">
    <property type="entry name" value="HEME_HEMOPEXIN-BINDING PROTEIN"/>
    <property type="match status" value="1"/>
</dbReference>
<sequence>MNHAYSLIWNQAANAWVVAPETARAHRKGGKLKAAAVVVASAVIALNALNAHALPTGGQVSSGSGTISQSGSTMTVNQGTQNLSVNWNSFNIGATETVNYVQPNRSAIALNRVLGSDPSAIYGKLNANGQVFLVNPNGILFGKGAQVNVGGLVASTQNISDTDFLNRNFHFAGTAGSVVNQGAINANYVALLGGQVSNQGTITAKLGTVALAAGSDITLDFAGDGLIGVQVNQGTLNALAENKQLIQADGGTVVLTAKAANSLISAVVNNSGVIEAASVANQGGTIKLLGDTSAGIAQNSGSLNGSEVNVSARSVLQTGTVSADTANLAASFALIQTDGASVSANSVRMDGGEHSFISGTLKGANDLTVAGQTITLAGAALATGENGSIRVGGGAHGQDTDIANAQTVAVNGATTITGGDGAHVTVWSDGTTNYFGNTSAGKNSFVEVSSKGTLNLGGTVSVGDGSQILYDPANLVIDASPTSSMFYLDLADPSAAAGNQHGSGGVTELSNGNIVVSSPQDNFGASGAGAVYLYNGRTGALISTLTGSNANDAVGSNGITTLANGNYVVDSASWNGNMGAVTWGSGTSGVSGVVSSSNSLVGSTAGDYIGAYGITALAHGNYVVDSARWNGNMGAVTWGSGTSGVSGTVSSANSLVGSNANDFVGNRGITTLANGNYVVDSGSWNGNRGAVTWGSGTSGVSGTVSSANSLVGSNANDSVGSNGITTLANGNYVVASPSYNNSQGAVWLVADPSNLGTLASNSAADVTVSPAQLAVADGNGSSVTLQATNDITVNSAVTVAGNLNLVAGNTVTLNAGLTSTASGDALVLAGTNFVNNAGAAALSTPNGRWLVYTASPGSNAAGGLTSGDADVFGATFTTNAPSTISSGNHFIYASAAPVTSTPTPVSTPTPTSTPTSSNAPRQDSNSGYAGALAWVQTLVPSASPVSGTAPGLASAGAGSVVTAGIFPGGDDSAKSDAGNGKSGADGKSLTAAGLVNTASNLVPGSVPGLTVIETGIRLPEGLRNSN</sequence>
<dbReference type="InterPro" id="IPR008638">
    <property type="entry name" value="FhaB/CdiA-like_TPS"/>
</dbReference>
<dbReference type="Pfam" id="PF18888">
    <property type="entry name" value="DUF5650"/>
    <property type="match status" value="5"/>
</dbReference>
<evidence type="ECO:0000256" key="4">
    <source>
        <dbReference type="SAM" id="MobiDB-lite"/>
    </source>
</evidence>
<dbReference type="EMBL" id="PNYC01000018">
    <property type="protein sequence ID" value="PMS33439.1"/>
    <property type="molecule type" value="Genomic_DNA"/>
</dbReference>
<keyword evidence="2" id="KW-0964">Secreted</keyword>